<dbReference type="GO" id="GO:0045259">
    <property type="term" value="C:proton-transporting ATP synthase complex"/>
    <property type="evidence" value="ECO:0007669"/>
    <property type="project" value="UniProtKB-KW"/>
</dbReference>
<dbReference type="GO" id="GO:0005743">
    <property type="term" value="C:mitochondrial inner membrane"/>
    <property type="evidence" value="ECO:0007669"/>
    <property type="project" value="UniProtKB-SubCell"/>
</dbReference>
<evidence type="ECO:0000313" key="13">
    <source>
        <dbReference type="EMBL" id="WLN31325.1"/>
    </source>
</evidence>
<dbReference type="InterPro" id="IPR000568">
    <property type="entry name" value="ATP_synth_F0_asu"/>
</dbReference>
<proteinExistence type="inferred from homology"/>
<dbReference type="PRINTS" id="PR00123">
    <property type="entry name" value="ATPASEA"/>
</dbReference>
<feature type="transmembrane region" description="Helical" evidence="12">
    <location>
        <begin position="86"/>
        <end position="106"/>
    </location>
</feature>
<comment type="subcellular location">
    <subcellularLocation>
        <location evidence="1">Membrane</location>
        <topology evidence="1">Multi-pass membrane protein</topology>
    </subcellularLocation>
    <subcellularLocation>
        <location evidence="11">Mitochondrion inner membrane</location>
        <topology evidence="11">Multi-pass membrane protein</topology>
    </subcellularLocation>
</comment>
<evidence type="ECO:0000256" key="10">
    <source>
        <dbReference type="ARBA" id="ARBA00023310"/>
    </source>
</evidence>
<keyword evidence="13" id="KW-0496">Mitochondrion</keyword>
<dbReference type="SUPFAM" id="SSF81336">
    <property type="entry name" value="F1F0 ATP synthase subunit A"/>
    <property type="match status" value="1"/>
</dbReference>
<dbReference type="Gene3D" id="1.20.120.220">
    <property type="entry name" value="ATP synthase, F0 complex, subunit A"/>
    <property type="match status" value="1"/>
</dbReference>
<feature type="transmembrane region" description="Helical" evidence="12">
    <location>
        <begin position="118"/>
        <end position="136"/>
    </location>
</feature>
<evidence type="ECO:0000256" key="8">
    <source>
        <dbReference type="ARBA" id="ARBA00023065"/>
    </source>
</evidence>
<dbReference type="Pfam" id="PF00119">
    <property type="entry name" value="ATP-synt_A"/>
    <property type="match status" value="1"/>
</dbReference>
<gene>
    <name evidence="13" type="primary">atp6</name>
</gene>
<dbReference type="GO" id="GO:0046933">
    <property type="term" value="F:proton-transporting ATP synthase activity, rotational mechanism"/>
    <property type="evidence" value="ECO:0007669"/>
    <property type="project" value="TreeGrafter"/>
</dbReference>
<evidence type="ECO:0000256" key="11">
    <source>
        <dbReference type="RuleBase" id="RU004450"/>
    </source>
</evidence>
<dbReference type="EMBL" id="OR260862">
    <property type="protein sequence ID" value="WLN31325.1"/>
    <property type="molecule type" value="Genomic_DNA"/>
</dbReference>
<keyword evidence="8" id="KW-0406">Ion transport</keyword>
<dbReference type="InterPro" id="IPR045083">
    <property type="entry name" value="ATP_synth_F0_asu_bact/mt"/>
</dbReference>
<keyword evidence="4" id="KW-0138">CF(0)</keyword>
<evidence type="ECO:0000256" key="3">
    <source>
        <dbReference type="ARBA" id="ARBA00022448"/>
    </source>
</evidence>
<dbReference type="PANTHER" id="PTHR11410">
    <property type="entry name" value="ATP SYNTHASE SUBUNIT A"/>
    <property type="match status" value="1"/>
</dbReference>
<keyword evidence="6" id="KW-0375">Hydrogen ion transport</keyword>
<evidence type="ECO:0000256" key="4">
    <source>
        <dbReference type="ARBA" id="ARBA00022547"/>
    </source>
</evidence>
<sequence length="188" mass="21666">MNYYNVFFCFLVILYNENFESPNLFKFVYIFKLIFTFSFFIIFINFWSLIPYVYGLTTNLVVGLSFALSYWICLNISNMVNNMNSFFGHFVSPGAPLGLGFILSYVDVVSSVVRPFTLTLRLVINVSIGHVIFSLLGLMGSNFIFSSFFFMGLILLFLMMFYFIEFFVSIIQSLVFGLLGVNYLGEHS</sequence>
<feature type="transmembrane region" description="Helical" evidence="12">
    <location>
        <begin position="27"/>
        <end position="47"/>
    </location>
</feature>
<evidence type="ECO:0000256" key="6">
    <source>
        <dbReference type="ARBA" id="ARBA00022781"/>
    </source>
</evidence>
<keyword evidence="3" id="KW-0813">Transport</keyword>
<organism evidence="13">
    <name type="scientific">Vorticeros sp. n. MW-2019</name>
    <dbReference type="NCBI Taxonomy" id="2544881"/>
    <lineage>
        <taxon>Eukaryota</taxon>
        <taxon>Metazoa</taxon>
        <taxon>Spiralia</taxon>
        <taxon>Lophotrochozoa</taxon>
        <taxon>Platyhelminthes</taxon>
        <taxon>Rhabditophora</taxon>
        <taxon>Prolecithophora</taxon>
        <taxon>Separata</taxon>
        <taxon>Plagiostomidae</taxon>
        <taxon>Vorticeros</taxon>
    </lineage>
</organism>
<dbReference type="NCBIfam" id="TIGR01131">
    <property type="entry name" value="ATP_synt_6_or_A"/>
    <property type="match status" value="1"/>
</dbReference>
<dbReference type="AlphaFoldDB" id="A0AA50AF39"/>
<accession>A0AA50AF39</accession>
<protein>
    <recommendedName>
        <fullName evidence="11">ATP synthase subunit a</fullName>
    </recommendedName>
</protein>
<evidence type="ECO:0000256" key="7">
    <source>
        <dbReference type="ARBA" id="ARBA00022989"/>
    </source>
</evidence>
<comment type="similarity">
    <text evidence="2">Belongs to the ATPase A chain family.</text>
</comment>
<evidence type="ECO:0000256" key="2">
    <source>
        <dbReference type="ARBA" id="ARBA00006810"/>
    </source>
</evidence>
<evidence type="ECO:0000256" key="5">
    <source>
        <dbReference type="ARBA" id="ARBA00022692"/>
    </source>
</evidence>
<dbReference type="PANTHER" id="PTHR11410:SF0">
    <property type="entry name" value="ATP SYNTHASE SUBUNIT A"/>
    <property type="match status" value="1"/>
</dbReference>
<name>A0AA50AF39_9PLAT</name>
<feature type="transmembrane region" description="Helical" evidence="12">
    <location>
        <begin position="53"/>
        <end position="74"/>
    </location>
</feature>
<reference evidence="13" key="1">
    <citation type="submission" date="2023-07" db="EMBL/GenBank/DDBJ databases">
        <title>A New Species of Genus Vorticeros (Platyhelminthes, Prolecithophora, Plagiostomidae) from China with Analysis of Its Partial Sequence of Mitochondrial Genome and Reproductive behaviour.</title>
        <authorList>
            <person name="Wang Y.-J."/>
            <person name="Huang J.-J."/>
            <person name="Wang A.-T."/>
            <person name="Zhang Y."/>
        </authorList>
    </citation>
    <scope>NUCLEOTIDE SEQUENCE</scope>
</reference>
<evidence type="ECO:0000256" key="12">
    <source>
        <dbReference type="SAM" id="Phobius"/>
    </source>
</evidence>
<evidence type="ECO:0000256" key="1">
    <source>
        <dbReference type="ARBA" id="ARBA00004141"/>
    </source>
</evidence>
<keyword evidence="9 12" id="KW-0472">Membrane</keyword>
<keyword evidence="7 12" id="KW-1133">Transmembrane helix</keyword>
<geneLocation type="mitochondrion" evidence="13"/>
<dbReference type="CDD" id="cd00310">
    <property type="entry name" value="ATP-synt_Fo_a_6"/>
    <property type="match status" value="1"/>
</dbReference>
<evidence type="ECO:0000256" key="9">
    <source>
        <dbReference type="ARBA" id="ARBA00023136"/>
    </source>
</evidence>
<keyword evidence="10" id="KW-0066">ATP synthesis</keyword>
<keyword evidence="5 12" id="KW-0812">Transmembrane</keyword>
<dbReference type="InterPro" id="IPR035908">
    <property type="entry name" value="F0_ATP_A_sf"/>
</dbReference>